<accession>A0ABD0X1M6</accession>
<keyword evidence="2" id="KW-1185">Reference proteome</keyword>
<gene>
    <name evidence="1" type="ORF">UPYG_G00151990</name>
</gene>
<dbReference type="AlphaFoldDB" id="A0ABD0X1M6"/>
<evidence type="ECO:0000313" key="1">
    <source>
        <dbReference type="EMBL" id="KAL0985024.1"/>
    </source>
</evidence>
<protein>
    <submittedName>
        <fullName evidence="1">Uncharacterized protein</fullName>
    </submittedName>
</protein>
<sequence>MEHFGLQDLIEHPKSLIPENIGDESPDVNATLSPRMAHSVTWNRFGNGRVGKGRNIPPDLHLEHLNNFLKSFMNGLGANLNESIYWCAEGAGGEH</sequence>
<evidence type="ECO:0000313" key="2">
    <source>
        <dbReference type="Proteomes" id="UP001557470"/>
    </source>
</evidence>
<proteinExistence type="predicted"/>
<comment type="caution">
    <text evidence="1">The sequence shown here is derived from an EMBL/GenBank/DDBJ whole genome shotgun (WGS) entry which is preliminary data.</text>
</comment>
<reference evidence="1 2" key="1">
    <citation type="submission" date="2024-06" db="EMBL/GenBank/DDBJ databases">
        <authorList>
            <person name="Pan Q."/>
            <person name="Wen M."/>
            <person name="Jouanno E."/>
            <person name="Zahm M."/>
            <person name="Klopp C."/>
            <person name="Cabau C."/>
            <person name="Louis A."/>
            <person name="Berthelot C."/>
            <person name="Parey E."/>
            <person name="Roest Crollius H."/>
            <person name="Montfort J."/>
            <person name="Robinson-Rechavi M."/>
            <person name="Bouchez O."/>
            <person name="Lampietro C."/>
            <person name="Lopez Roques C."/>
            <person name="Donnadieu C."/>
            <person name="Postlethwait J."/>
            <person name="Bobe J."/>
            <person name="Verreycken H."/>
            <person name="Guiguen Y."/>
        </authorList>
    </citation>
    <scope>NUCLEOTIDE SEQUENCE [LARGE SCALE GENOMIC DNA]</scope>
    <source>
        <strain evidence="1">Up_M1</strain>
        <tissue evidence="1">Testis</tissue>
    </source>
</reference>
<organism evidence="1 2">
    <name type="scientific">Umbra pygmaea</name>
    <name type="common">Eastern mudminnow</name>
    <dbReference type="NCBI Taxonomy" id="75934"/>
    <lineage>
        <taxon>Eukaryota</taxon>
        <taxon>Metazoa</taxon>
        <taxon>Chordata</taxon>
        <taxon>Craniata</taxon>
        <taxon>Vertebrata</taxon>
        <taxon>Euteleostomi</taxon>
        <taxon>Actinopterygii</taxon>
        <taxon>Neopterygii</taxon>
        <taxon>Teleostei</taxon>
        <taxon>Protacanthopterygii</taxon>
        <taxon>Esociformes</taxon>
        <taxon>Umbridae</taxon>
        <taxon>Umbra</taxon>
    </lineage>
</organism>
<dbReference type="EMBL" id="JAGEUA010000004">
    <property type="protein sequence ID" value="KAL0985024.1"/>
    <property type="molecule type" value="Genomic_DNA"/>
</dbReference>
<name>A0ABD0X1M6_UMBPY</name>
<dbReference type="Proteomes" id="UP001557470">
    <property type="component" value="Unassembled WGS sequence"/>
</dbReference>